<evidence type="ECO:0000256" key="1">
    <source>
        <dbReference type="ARBA" id="ARBA00022723"/>
    </source>
</evidence>
<dbReference type="PROSITE" id="PS00018">
    <property type="entry name" value="EF_HAND_1"/>
    <property type="match status" value="1"/>
</dbReference>
<dbReference type="PANTHER" id="PTHR34524:SF6">
    <property type="entry name" value="CALCYPHOSINE LIKE"/>
    <property type="match status" value="1"/>
</dbReference>
<accession>A0A7S3U4Z3</accession>
<keyword evidence="1" id="KW-0479">Metal-binding</keyword>
<dbReference type="InterPro" id="IPR002048">
    <property type="entry name" value="EF_hand_dom"/>
</dbReference>
<evidence type="ECO:0000256" key="3">
    <source>
        <dbReference type="ARBA" id="ARBA00022837"/>
    </source>
</evidence>
<protein>
    <recommendedName>
        <fullName evidence="4">EF-hand domain-containing protein</fullName>
    </recommendedName>
</protein>
<sequence length="122" mass="14217">MNPRREAIVAQAFKKLDKDGSGEIDVRDIKGVFNASKHPDVLSSKKTEDDVIGEFLDTFEAHYSNLHPNENSRDRTINMKEFKEYYNNISCSIDNDEYFELMIRNAWNLDNKKYGKAWAGEY</sequence>
<dbReference type="AlphaFoldDB" id="A0A7S3U4Z3"/>
<dbReference type="PROSITE" id="PS50222">
    <property type="entry name" value="EF_HAND_2"/>
    <property type="match status" value="1"/>
</dbReference>
<reference evidence="5" key="1">
    <citation type="submission" date="2021-01" db="EMBL/GenBank/DDBJ databases">
        <authorList>
            <person name="Corre E."/>
            <person name="Pelletier E."/>
            <person name="Niang G."/>
            <person name="Scheremetjew M."/>
            <person name="Finn R."/>
            <person name="Kale V."/>
            <person name="Holt S."/>
            <person name="Cochrane G."/>
            <person name="Meng A."/>
            <person name="Brown T."/>
            <person name="Cohen L."/>
        </authorList>
    </citation>
    <scope>NUCLEOTIDE SEQUENCE</scope>
    <source>
        <strain evidence="5">SPMC142</strain>
    </source>
</reference>
<evidence type="ECO:0000313" key="5">
    <source>
        <dbReference type="EMBL" id="CAE0603402.1"/>
    </source>
</evidence>
<keyword evidence="2" id="KW-0677">Repeat</keyword>
<dbReference type="GO" id="GO:0005509">
    <property type="term" value="F:calcium ion binding"/>
    <property type="evidence" value="ECO:0007669"/>
    <property type="project" value="InterPro"/>
</dbReference>
<proteinExistence type="predicted"/>
<evidence type="ECO:0000259" key="4">
    <source>
        <dbReference type="PROSITE" id="PS50222"/>
    </source>
</evidence>
<name>A0A7S3U4Z3_9SPIT</name>
<dbReference type="InterPro" id="IPR051581">
    <property type="entry name" value="Ca-bind"/>
</dbReference>
<dbReference type="EMBL" id="HBIQ01110820">
    <property type="protein sequence ID" value="CAE0603402.1"/>
    <property type="molecule type" value="Transcribed_RNA"/>
</dbReference>
<dbReference type="Gene3D" id="1.10.238.10">
    <property type="entry name" value="EF-hand"/>
    <property type="match status" value="1"/>
</dbReference>
<dbReference type="InterPro" id="IPR011992">
    <property type="entry name" value="EF-hand-dom_pair"/>
</dbReference>
<feature type="domain" description="EF-hand" evidence="4">
    <location>
        <begin position="4"/>
        <end position="39"/>
    </location>
</feature>
<gene>
    <name evidence="5" type="ORF">SACU0126_LOCUS35169</name>
</gene>
<dbReference type="PANTHER" id="PTHR34524">
    <property type="entry name" value="CALCYPHOSIN"/>
    <property type="match status" value="1"/>
</dbReference>
<dbReference type="Pfam" id="PF13405">
    <property type="entry name" value="EF-hand_6"/>
    <property type="match status" value="1"/>
</dbReference>
<dbReference type="SUPFAM" id="SSF47473">
    <property type="entry name" value="EF-hand"/>
    <property type="match status" value="1"/>
</dbReference>
<organism evidence="5">
    <name type="scientific">Strombidinopsis acuminata</name>
    <dbReference type="NCBI Taxonomy" id="141414"/>
    <lineage>
        <taxon>Eukaryota</taxon>
        <taxon>Sar</taxon>
        <taxon>Alveolata</taxon>
        <taxon>Ciliophora</taxon>
        <taxon>Intramacronucleata</taxon>
        <taxon>Spirotrichea</taxon>
        <taxon>Choreotrichia</taxon>
        <taxon>Choreotrichida</taxon>
        <taxon>Strombidinopsidae</taxon>
        <taxon>Strombidinopsis</taxon>
    </lineage>
</organism>
<evidence type="ECO:0000256" key="2">
    <source>
        <dbReference type="ARBA" id="ARBA00022737"/>
    </source>
</evidence>
<dbReference type="InterPro" id="IPR018247">
    <property type="entry name" value="EF_Hand_1_Ca_BS"/>
</dbReference>
<keyword evidence="3" id="KW-0106">Calcium</keyword>